<proteinExistence type="predicted"/>
<dbReference type="AlphaFoldDB" id="A0A923PT78"/>
<keyword evidence="3" id="KW-1185">Reference proteome</keyword>
<comment type="caution">
    <text evidence="2">The sequence shown here is derived from an EMBL/GenBank/DDBJ whole genome shotgun (WGS) entry which is preliminary data.</text>
</comment>
<gene>
    <name evidence="2" type="ORF">H9S92_19505</name>
</gene>
<evidence type="ECO:0000313" key="2">
    <source>
        <dbReference type="EMBL" id="MBC6996367.1"/>
    </source>
</evidence>
<evidence type="ECO:0000313" key="3">
    <source>
        <dbReference type="Proteomes" id="UP000650081"/>
    </source>
</evidence>
<keyword evidence="1" id="KW-0812">Transmembrane</keyword>
<dbReference type="Proteomes" id="UP000650081">
    <property type="component" value="Unassembled WGS sequence"/>
</dbReference>
<sequence length="145" mass="16030">MELNKDDFQALNVIFLALVTGQVLFAGVVYYLLQDPEAVPDYILGPNQDLYLVLAYGLATVFASRFLDQMRVKSIPTLQNIAGDAFAHYRSSVILRLAVLEGGTLLVITMALITHNGQLLFLVLPLLFAFYLAKPSAEEFAARYG</sequence>
<name>A0A923PT78_9BACT</name>
<keyword evidence="1" id="KW-1133">Transmembrane helix</keyword>
<dbReference type="RefSeq" id="WP_187468376.1">
    <property type="nucleotide sequence ID" value="NZ_JACSIT010000152.1"/>
</dbReference>
<organism evidence="2 3">
    <name type="scientific">Neolewinella lacunae</name>
    <dbReference type="NCBI Taxonomy" id="1517758"/>
    <lineage>
        <taxon>Bacteria</taxon>
        <taxon>Pseudomonadati</taxon>
        <taxon>Bacteroidota</taxon>
        <taxon>Saprospiria</taxon>
        <taxon>Saprospirales</taxon>
        <taxon>Lewinellaceae</taxon>
        <taxon>Neolewinella</taxon>
    </lineage>
</organism>
<keyword evidence="1" id="KW-0472">Membrane</keyword>
<evidence type="ECO:0000256" key="1">
    <source>
        <dbReference type="SAM" id="Phobius"/>
    </source>
</evidence>
<feature type="transmembrane region" description="Helical" evidence="1">
    <location>
        <begin position="93"/>
        <end position="113"/>
    </location>
</feature>
<feature type="transmembrane region" description="Helical" evidence="1">
    <location>
        <begin position="12"/>
        <end position="30"/>
    </location>
</feature>
<feature type="transmembrane region" description="Helical" evidence="1">
    <location>
        <begin position="119"/>
        <end position="137"/>
    </location>
</feature>
<protein>
    <submittedName>
        <fullName evidence="2">Uncharacterized protein</fullName>
    </submittedName>
</protein>
<reference evidence="2" key="1">
    <citation type="submission" date="2020-08" db="EMBL/GenBank/DDBJ databases">
        <title>Lewinella bacteria from marine environments.</title>
        <authorList>
            <person name="Zhong Y."/>
        </authorList>
    </citation>
    <scope>NUCLEOTIDE SEQUENCE</scope>
    <source>
        <strain evidence="2">KCTC 42187</strain>
    </source>
</reference>
<accession>A0A923PT78</accession>
<dbReference type="EMBL" id="JACSIT010000152">
    <property type="protein sequence ID" value="MBC6996367.1"/>
    <property type="molecule type" value="Genomic_DNA"/>
</dbReference>
<feature type="transmembrane region" description="Helical" evidence="1">
    <location>
        <begin position="50"/>
        <end position="67"/>
    </location>
</feature>